<reference evidence="19 20" key="1">
    <citation type="journal article" date="2018" name="Nat. Ecol. Evol.">
        <title>Pezizomycetes genomes reveal the molecular basis of ectomycorrhizal truffle lifestyle.</title>
        <authorList>
            <person name="Murat C."/>
            <person name="Payen T."/>
            <person name="Noel B."/>
            <person name="Kuo A."/>
            <person name="Morin E."/>
            <person name="Chen J."/>
            <person name="Kohler A."/>
            <person name="Krizsan K."/>
            <person name="Balestrini R."/>
            <person name="Da Silva C."/>
            <person name="Montanini B."/>
            <person name="Hainaut M."/>
            <person name="Levati E."/>
            <person name="Barry K.W."/>
            <person name="Belfiori B."/>
            <person name="Cichocki N."/>
            <person name="Clum A."/>
            <person name="Dockter R.B."/>
            <person name="Fauchery L."/>
            <person name="Guy J."/>
            <person name="Iotti M."/>
            <person name="Le Tacon F."/>
            <person name="Lindquist E.A."/>
            <person name="Lipzen A."/>
            <person name="Malagnac F."/>
            <person name="Mello A."/>
            <person name="Molinier V."/>
            <person name="Miyauchi S."/>
            <person name="Poulain J."/>
            <person name="Riccioni C."/>
            <person name="Rubini A."/>
            <person name="Sitrit Y."/>
            <person name="Splivallo R."/>
            <person name="Traeger S."/>
            <person name="Wang M."/>
            <person name="Zifcakova L."/>
            <person name="Wipf D."/>
            <person name="Zambonelli A."/>
            <person name="Paolocci F."/>
            <person name="Nowrousian M."/>
            <person name="Ottonello S."/>
            <person name="Baldrian P."/>
            <person name="Spatafora J.W."/>
            <person name="Henrissat B."/>
            <person name="Nagy L.G."/>
            <person name="Aury J.M."/>
            <person name="Wincker P."/>
            <person name="Grigoriev I.V."/>
            <person name="Bonfante P."/>
            <person name="Martin F.M."/>
        </authorList>
    </citation>
    <scope>NUCLEOTIDE SEQUENCE [LARGE SCALE GENOMIC DNA]</scope>
    <source>
        <strain evidence="19 20">CCBAS932</strain>
    </source>
</reference>
<evidence type="ECO:0000256" key="6">
    <source>
        <dbReference type="ARBA" id="ARBA00022516"/>
    </source>
</evidence>
<protein>
    <recommendedName>
        <fullName evidence="5 16">CDP-diacylglycerol--inositol 3-phosphatidyltransferase</fullName>
        <ecNumber evidence="5 16">2.7.8.11</ecNumber>
    </recommendedName>
</protein>
<feature type="transmembrane region" description="Helical" evidence="18">
    <location>
        <begin position="141"/>
        <end position="159"/>
    </location>
</feature>
<dbReference type="PANTHER" id="PTHR15362:SF4">
    <property type="entry name" value="CDP-DIACYLGLYCEROL--INOSITOL 3-PHOSPHATIDYLTRANSFERASE"/>
    <property type="match status" value="1"/>
</dbReference>
<keyword evidence="13 16" id="KW-0472">Membrane</keyword>
<keyword evidence="11 18" id="KW-1133">Transmembrane helix</keyword>
<comment type="cofactor">
    <cofactor evidence="1">
        <name>Mn(2+)</name>
        <dbReference type="ChEBI" id="CHEBI:29035"/>
    </cofactor>
</comment>
<evidence type="ECO:0000256" key="3">
    <source>
        <dbReference type="ARBA" id="ARBA00004141"/>
    </source>
</evidence>
<dbReference type="STRING" id="1392247.A0A3N4KE58"/>
<evidence type="ECO:0000256" key="13">
    <source>
        <dbReference type="ARBA" id="ARBA00023136"/>
    </source>
</evidence>
<evidence type="ECO:0000256" key="5">
    <source>
        <dbReference type="ARBA" id="ARBA00013212"/>
    </source>
</evidence>
<dbReference type="EC" id="2.7.8.11" evidence="5 16"/>
<gene>
    <name evidence="19" type="ORF">P167DRAFT_334903</name>
</gene>
<evidence type="ECO:0000256" key="2">
    <source>
        <dbReference type="ARBA" id="ARBA00001946"/>
    </source>
</evidence>
<comment type="catalytic activity">
    <reaction evidence="16">
        <text>a CDP-1,2-diacyl-sn-glycerol + myo-inositol = a 1,2-diacyl-sn-glycero-3-phospho-(1D-myo-inositol) + CMP + H(+)</text>
        <dbReference type="Rhea" id="RHEA:11580"/>
        <dbReference type="ChEBI" id="CHEBI:15378"/>
        <dbReference type="ChEBI" id="CHEBI:17268"/>
        <dbReference type="ChEBI" id="CHEBI:57880"/>
        <dbReference type="ChEBI" id="CHEBI:58332"/>
        <dbReference type="ChEBI" id="CHEBI:60377"/>
        <dbReference type="EC" id="2.7.8.11"/>
    </reaction>
</comment>
<name>A0A3N4KE58_9PEZI</name>
<comment type="subcellular location">
    <subcellularLocation>
        <location evidence="3">Membrane</location>
        <topology evidence="3">Multi-pass membrane protein</topology>
    </subcellularLocation>
</comment>
<keyword evidence="10" id="KW-0460">Magnesium</keyword>
<dbReference type="PIRSF" id="PIRSF000848">
    <property type="entry name" value="CDP_diag_ino_3_P"/>
    <property type="match status" value="1"/>
</dbReference>
<evidence type="ECO:0000256" key="15">
    <source>
        <dbReference type="ARBA" id="ARBA00023264"/>
    </source>
</evidence>
<dbReference type="InterPro" id="IPR043130">
    <property type="entry name" value="CDP-OH_PTrfase_TM_dom"/>
</dbReference>
<keyword evidence="20" id="KW-1185">Reference proteome</keyword>
<dbReference type="Proteomes" id="UP000277580">
    <property type="component" value="Unassembled WGS sequence"/>
</dbReference>
<comment type="cofactor">
    <cofactor evidence="2">
        <name>Mg(2+)</name>
        <dbReference type="ChEBI" id="CHEBI:18420"/>
    </cofactor>
</comment>
<dbReference type="GO" id="GO:0046872">
    <property type="term" value="F:metal ion binding"/>
    <property type="evidence" value="ECO:0007669"/>
    <property type="project" value="UniProtKB-KW"/>
</dbReference>
<sequence length="196" mass="21791">MPYHPHYCTLLYTVSCLLDALDGYAARTFNQSTKFGAVLDMVTDRCTTACLLCFLSAAYTKWAILFQGLISLDLASHYMHMYATLDRGVSSHKTVEKKRSRILNLYYSNNKVLFTFCAANEVFFLAMYLLSFPQFQGEVSWPWVVAAITFPVCAAKQWINVVQMVKAAVSLSEGDLEMRAKASAAAAVAAAPPKKL</sequence>
<evidence type="ECO:0000256" key="1">
    <source>
        <dbReference type="ARBA" id="ARBA00001936"/>
    </source>
</evidence>
<evidence type="ECO:0000256" key="7">
    <source>
        <dbReference type="ARBA" id="ARBA00022679"/>
    </source>
</evidence>
<evidence type="ECO:0000256" key="11">
    <source>
        <dbReference type="ARBA" id="ARBA00022989"/>
    </source>
</evidence>
<evidence type="ECO:0000256" key="16">
    <source>
        <dbReference type="PIRNR" id="PIRNR000848"/>
    </source>
</evidence>
<dbReference type="InterPro" id="IPR000462">
    <property type="entry name" value="CDP-OH_P_trans"/>
</dbReference>
<dbReference type="PROSITE" id="PS00379">
    <property type="entry name" value="CDP_ALCOHOL_P_TRANSF"/>
    <property type="match status" value="1"/>
</dbReference>
<dbReference type="InParanoid" id="A0A3N4KE58"/>
<evidence type="ECO:0000313" key="20">
    <source>
        <dbReference type="Proteomes" id="UP000277580"/>
    </source>
</evidence>
<dbReference type="FunCoup" id="A0A3N4KE58">
    <property type="interactions" value="640"/>
</dbReference>
<feature type="transmembrane region" description="Helical" evidence="18">
    <location>
        <begin position="112"/>
        <end position="135"/>
    </location>
</feature>
<organism evidence="19 20">
    <name type="scientific">Morchella conica CCBAS932</name>
    <dbReference type="NCBI Taxonomy" id="1392247"/>
    <lineage>
        <taxon>Eukaryota</taxon>
        <taxon>Fungi</taxon>
        <taxon>Dikarya</taxon>
        <taxon>Ascomycota</taxon>
        <taxon>Pezizomycotina</taxon>
        <taxon>Pezizomycetes</taxon>
        <taxon>Pezizales</taxon>
        <taxon>Morchellaceae</taxon>
        <taxon>Morchella</taxon>
    </lineage>
</organism>
<dbReference type="GO" id="GO:0006661">
    <property type="term" value="P:phosphatidylinositol biosynthetic process"/>
    <property type="evidence" value="ECO:0007669"/>
    <property type="project" value="TreeGrafter"/>
</dbReference>
<dbReference type="InterPro" id="IPR048254">
    <property type="entry name" value="CDP_ALCOHOL_P_TRANSF_CS"/>
</dbReference>
<evidence type="ECO:0000256" key="9">
    <source>
        <dbReference type="ARBA" id="ARBA00022723"/>
    </source>
</evidence>
<dbReference type="AlphaFoldDB" id="A0A3N4KE58"/>
<evidence type="ECO:0000256" key="14">
    <source>
        <dbReference type="ARBA" id="ARBA00023209"/>
    </source>
</evidence>
<keyword evidence="8 18" id="KW-0812">Transmembrane</keyword>
<evidence type="ECO:0000256" key="4">
    <source>
        <dbReference type="ARBA" id="ARBA00010441"/>
    </source>
</evidence>
<evidence type="ECO:0000256" key="12">
    <source>
        <dbReference type="ARBA" id="ARBA00023098"/>
    </source>
</evidence>
<keyword evidence="7 16" id="KW-0808">Transferase</keyword>
<evidence type="ECO:0000256" key="8">
    <source>
        <dbReference type="ARBA" id="ARBA00022692"/>
    </source>
</evidence>
<dbReference type="OrthoDB" id="10251079at2759"/>
<accession>A0A3N4KE58</accession>
<keyword evidence="14 16" id="KW-0594">Phospholipid biosynthesis</keyword>
<dbReference type="InterPro" id="IPR014387">
    <property type="entry name" value="CDP_diag_ino_3_P_euk"/>
</dbReference>
<dbReference type="PANTHER" id="PTHR15362">
    <property type="entry name" value="PHOSPHATIDYLINOSITOL SYNTHASE"/>
    <property type="match status" value="1"/>
</dbReference>
<dbReference type="Pfam" id="PF01066">
    <property type="entry name" value="CDP-OH_P_transf"/>
    <property type="match status" value="1"/>
</dbReference>
<dbReference type="EMBL" id="ML119159">
    <property type="protein sequence ID" value="RPB08770.1"/>
    <property type="molecule type" value="Genomic_DNA"/>
</dbReference>
<evidence type="ECO:0000256" key="10">
    <source>
        <dbReference type="ARBA" id="ARBA00022842"/>
    </source>
</evidence>
<proteinExistence type="inferred from homology"/>
<dbReference type="GO" id="GO:0005794">
    <property type="term" value="C:Golgi apparatus"/>
    <property type="evidence" value="ECO:0007669"/>
    <property type="project" value="TreeGrafter"/>
</dbReference>
<dbReference type="GO" id="GO:0003881">
    <property type="term" value="F:CDP-diacylglycerol-inositol 3-phosphatidyltransferase activity"/>
    <property type="evidence" value="ECO:0007669"/>
    <property type="project" value="UniProtKB-UniRule"/>
</dbReference>
<dbReference type="Gene3D" id="1.20.120.1760">
    <property type="match status" value="1"/>
</dbReference>
<dbReference type="GO" id="GO:0016020">
    <property type="term" value="C:membrane"/>
    <property type="evidence" value="ECO:0007669"/>
    <property type="project" value="UniProtKB-SubCell"/>
</dbReference>
<keyword evidence="15 16" id="KW-1208">Phospholipid metabolism</keyword>
<comment type="similarity">
    <text evidence="4 16 17">Belongs to the CDP-alcohol phosphatidyltransferase class-I family.</text>
</comment>
<keyword evidence="9" id="KW-0479">Metal-binding</keyword>
<keyword evidence="12 16" id="KW-0443">Lipid metabolism</keyword>
<evidence type="ECO:0000256" key="18">
    <source>
        <dbReference type="SAM" id="Phobius"/>
    </source>
</evidence>
<evidence type="ECO:0000313" key="19">
    <source>
        <dbReference type="EMBL" id="RPB08770.1"/>
    </source>
</evidence>
<evidence type="ECO:0000256" key="17">
    <source>
        <dbReference type="RuleBase" id="RU003750"/>
    </source>
</evidence>
<keyword evidence="6 16" id="KW-0444">Lipid biosynthesis</keyword>